<keyword evidence="2 5" id="KW-0694">RNA-binding</keyword>
<evidence type="ECO:0000256" key="1">
    <source>
        <dbReference type="ARBA" id="ARBA00022730"/>
    </source>
</evidence>
<evidence type="ECO:0000256" key="2">
    <source>
        <dbReference type="ARBA" id="ARBA00022884"/>
    </source>
</evidence>
<feature type="domain" description="Large ribosomal subunit protein bL25 beta" evidence="8">
    <location>
        <begin position="102"/>
        <end position="179"/>
    </location>
</feature>
<dbReference type="InterPro" id="IPR020930">
    <property type="entry name" value="Ribosomal_uL5_bac-type"/>
</dbReference>
<comment type="subunit">
    <text evidence="5">Part of the 50S ribosomal subunit; part of the 5S rRNA/L5/L18/L25 subcomplex. Contacts the 5S rRNA. Binds to the 5S rRNA independently of L5 and L18.</text>
</comment>
<gene>
    <name evidence="5" type="primary">rplY</name>
    <name evidence="5" type="synonym">ctc</name>
    <name evidence="9" type="ORF">CBE74_04315</name>
</gene>
<name>A0A7Y4LH04_9CORY</name>
<dbReference type="GeneID" id="75007487"/>
<dbReference type="NCBIfam" id="TIGR00731">
    <property type="entry name" value="bL25_bact_ctc"/>
    <property type="match status" value="1"/>
</dbReference>
<dbReference type="CDD" id="cd00495">
    <property type="entry name" value="Ribosomal_L25_TL5_CTC"/>
    <property type="match status" value="1"/>
</dbReference>
<dbReference type="HAMAP" id="MF_01334">
    <property type="entry name" value="Ribosomal_bL25_CTC"/>
    <property type="match status" value="1"/>
</dbReference>
<keyword evidence="3 5" id="KW-0689">Ribosomal protein</keyword>
<dbReference type="GO" id="GO:0022625">
    <property type="term" value="C:cytosolic large ribosomal subunit"/>
    <property type="evidence" value="ECO:0007669"/>
    <property type="project" value="TreeGrafter"/>
</dbReference>
<dbReference type="InterPro" id="IPR020057">
    <property type="entry name" value="Ribosomal_bL25_b-dom"/>
</dbReference>
<dbReference type="SUPFAM" id="SSF50715">
    <property type="entry name" value="Ribosomal protein L25-like"/>
    <property type="match status" value="1"/>
</dbReference>
<evidence type="ECO:0000256" key="3">
    <source>
        <dbReference type="ARBA" id="ARBA00022980"/>
    </source>
</evidence>
<dbReference type="GO" id="GO:0006412">
    <property type="term" value="P:translation"/>
    <property type="evidence" value="ECO:0007669"/>
    <property type="project" value="UniProtKB-UniRule"/>
</dbReference>
<keyword evidence="1 5" id="KW-0699">rRNA-binding</keyword>
<dbReference type="GO" id="GO:0008097">
    <property type="term" value="F:5S rRNA binding"/>
    <property type="evidence" value="ECO:0007669"/>
    <property type="project" value="InterPro"/>
</dbReference>
<reference evidence="9 10" key="1">
    <citation type="journal article" date="2014" name="BMC Vet. Res.">
        <title>First report of Corynebacterium pseudotuberculosis from caseous lymphadenitis lesions in Black Alentejano pig (Sus scrofa domesticus).</title>
        <authorList>
            <person name="Oliveira M."/>
            <person name="Barroco C."/>
            <person name="Mottola C."/>
            <person name="Santos R."/>
            <person name="Lemsaddek A."/>
            <person name="Tavares L."/>
            <person name="Semedo-Lemsaddek T."/>
        </authorList>
    </citation>
    <scope>NUCLEOTIDE SEQUENCE [LARGE SCALE GENOMIC DNA]</scope>
    <source>
        <strain evidence="9 10">PO100/5</strain>
    </source>
</reference>
<sequence>MANYPTISAQPRTEFGKGFARRLRAAGQVPGVIYGADIEAPIHFSVDILELHALLRAHGSNAVLDLDIEGEKHLTMVKHVDQNVLTLNADHVDLLAIKRGEKVEVEVPVALQGETAPGTTLIQDADTVLVEADVLSIPEEIAFSVKGLEADAKVLAGDLSLPANTTLVADPEFVIATVSFEEVAEEAEESAEGEAAESAEAEGEE</sequence>
<comment type="function">
    <text evidence="5">This is one of the proteins that binds to the 5S RNA in the ribosome where it forms part of the central protuberance.</text>
</comment>
<dbReference type="Pfam" id="PF01386">
    <property type="entry name" value="Ribosomal_L25p"/>
    <property type="match status" value="1"/>
</dbReference>
<organism evidence="9 10">
    <name type="scientific">Corynebacterium silvaticum</name>
    <dbReference type="NCBI Taxonomy" id="2320431"/>
    <lineage>
        <taxon>Bacteria</taxon>
        <taxon>Bacillati</taxon>
        <taxon>Actinomycetota</taxon>
        <taxon>Actinomycetes</taxon>
        <taxon>Mycobacteriales</taxon>
        <taxon>Corynebacteriaceae</taxon>
        <taxon>Corynebacterium</taxon>
    </lineage>
</organism>
<dbReference type="KEGG" id="csil:CBE74_04315"/>
<evidence type="ECO:0000256" key="5">
    <source>
        <dbReference type="HAMAP-Rule" id="MF_01334"/>
    </source>
</evidence>
<reference evidence="9 10" key="2">
    <citation type="journal article" date="2020" name="Antonie Van Leeuwenhoek">
        <title>Phylogenomic characterisation of a novel corynebacterial species pathogenic to animals.</title>
        <authorList>
            <person name="Moller J."/>
            <person name="Musella L."/>
            <person name="Melnikov V."/>
            <person name="Geissdorfer W."/>
            <person name="Burkovski A."/>
            <person name="Sangal V."/>
        </authorList>
    </citation>
    <scope>NUCLEOTIDE SEQUENCE [LARGE SCALE GENOMIC DNA]</scope>
    <source>
        <strain evidence="9 10">PO100/5</strain>
    </source>
</reference>
<dbReference type="NCBIfam" id="NF004131">
    <property type="entry name" value="PRK05618.2-1"/>
    <property type="match status" value="1"/>
</dbReference>
<dbReference type="InterPro" id="IPR029751">
    <property type="entry name" value="Ribosomal_L25_dom"/>
</dbReference>
<evidence type="ECO:0000259" key="7">
    <source>
        <dbReference type="Pfam" id="PF01386"/>
    </source>
</evidence>
<accession>A0A7Y4LH04</accession>
<feature type="region of interest" description="Disordered" evidence="6">
    <location>
        <begin position="184"/>
        <end position="205"/>
    </location>
</feature>
<dbReference type="Pfam" id="PF14693">
    <property type="entry name" value="Ribosomal_TL5_C"/>
    <property type="match status" value="1"/>
</dbReference>
<proteinExistence type="inferred from homology"/>
<dbReference type="PANTHER" id="PTHR33284">
    <property type="entry name" value="RIBOSOMAL PROTEIN L25/GLN-TRNA SYNTHETASE, ANTI-CODON-BINDING DOMAIN-CONTAINING PROTEIN"/>
    <property type="match status" value="1"/>
</dbReference>
<dbReference type="Gene3D" id="2.40.240.10">
    <property type="entry name" value="Ribosomal Protein L25, Chain P"/>
    <property type="match status" value="1"/>
</dbReference>
<dbReference type="OrthoDB" id="5242980at2"/>
<evidence type="ECO:0000259" key="8">
    <source>
        <dbReference type="Pfam" id="PF14693"/>
    </source>
</evidence>
<dbReference type="AlphaFoldDB" id="A0A7Y4LH04"/>
<dbReference type="InterPro" id="IPR037121">
    <property type="entry name" value="Ribosomal_bL25_C"/>
</dbReference>
<protein>
    <recommendedName>
        <fullName evidence="5">Large ribosomal subunit protein bL25</fullName>
    </recommendedName>
    <alternativeName>
        <fullName evidence="5">General stress protein CTC</fullName>
    </alternativeName>
</protein>
<keyword evidence="4 5" id="KW-0687">Ribonucleoprotein</keyword>
<dbReference type="EMBL" id="CP021417">
    <property type="protein sequence ID" value="ARU45848.1"/>
    <property type="molecule type" value="Genomic_DNA"/>
</dbReference>
<dbReference type="InterPro" id="IPR020056">
    <property type="entry name" value="Rbsml_bL25/Gln-tRNA_synth_N"/>
</dbReference>
<dbReference type="GO" id="GO:0003735">
    <property type="term" value="F:structural constituent of ribosome"/>
    <property type="evidence" value="ECO:0007669"/>
    <property type="project" value="InterPro"/>
</dbReference>
<reference evidence="9 10" key="4">
    <citation type="journal article" date="2020" name="PLoS ONE">
        <title>Taxonomic classification of strain PO100/5 shows a broader geographic distribution and genetic markers of the recently described Corynebacterium silvaticum.</title>
        <authorList>
            <person name="Viana M.V.C."/>
            <person name="Profeta R."/>
            <person name="da Silva A.L."/>
            <person name="Hurtado R."/>
            <person name="Cerqueira J.C."/>
            <person name="Ribeiro B.F.S."/>
            <person name="Almeida M.O."/>
            <person name="Morais-Rodrigues F."/>
            <person name="Soares S.C."/>
            <person name="Oliveira M."/>
            <person name="Tavares L."/>
            <person name="Figueiredo H."/>
            <person name="Wattam A.R."/>
            <person name="Barh D."/>
            <person name="Ghosh P."/>
            <person name="Silva A."/>
            <person name="Azevedo V."/>
        </authorList>
    </citation>
    <scope>NUCLEOTIDE SEQUENCE [LARGE SCALE GENOMIC DNA]</scope>
    <source>
        <strain evidence="9 10">PO100/5</strain>
    </source>
</reference>
<dbReference type="PANTHER" id="PTHR33284:SF1">
    <property type="entry name" value="RIBOSOMAL PROTEIN L25_GLN-TRNA SYNTHETASE, ANTI-CODON-BINDING DOMAIN-CONTAINING PROTEIN"/>
    <property type="match status" value="1"/>
</dbReference>
<reference evidence="9 10" key="3">
    <citation type="journal article" date="2020" name="Int. J. Syst. Evol. Microbiol.">
        <title>Corynebacterium silvaticum sp. nov., a unique group of NTTB corynebacteria in wild boar and roe deer.</title>
        <authorList>
            <person name="Dangel A."/>
            <person name="Berger A."/>
            <person name="Rau J."/>
            <person name="Eisenberg T."/>
            <person name="Kampfer P."/>
            <person name="Margos G."/>
            <person name="Contzen M."/>
            <person name="Busse H.J."/>
            <person name="Konrad R."/>
            <person name="Peters M."/>
            <person name="Sting R."/>
            <person name="Sing A."/>
        </authorList>
    </citation>
    <scope>NUCLEOTIDE SEQUENCE [LARGE SCALE GENOMIC DNA]</scope>
    <source>
        <strain evidence="9 10">PO100/5</strain>
    </source>
</reference>
<dbReference type="Proteomes" id="UP000195652">
    <property type="component" value="Chromosome"/>
</dbReference>
<evidence type="ECO:0000256" key="6">
    <source>
        <dbReference type="SAM" id="MobiDB-lite"/>
    </source>
</evidence>
<dbReference type="Gene3D" id="2.170.120.20">
    <property type="entry name" value="Ribosomal protein L25, beta domain"/>
    <property type="match status" value="1"/>
</dbReference>
<evidence type="ECO:0000313" key="10">
    <source>
        <dbReference type="Proteomes" id="UP000195652"/>
    </source>
</evidence>
<evidence type="ECO:0000313" key="9">
    <source>
        <dbReference type="EMBL" id="ARU45848.1"/>
    </source>
</evidence>
<feature type="domain" description="Large ribosomal subunit protein bL25 L25" evidence="7">
    <location>
        <begin position="7"/>
        <end position="94"/>
    </location>
</feature>
<keyword evidence="10" id="KW-1185">Reference proteome</keyword>
<comment type="similarity">
    <text evidence="5">Belongs to the bacterial ribosomal protein bL25 family. CTC subfamily.</text>
</comment>
<dbReference type="InterPro" id="IPR001021">
    <property type="entry name" value="Ribosomal_bL25_long"/>
</dbReference>
<dbReference type="InterPro" id="IPR011035">
    <property type="entry name" value="Ribosomal_bL25/Gln-tRNA_synth"/>
</dbReference>
<dbReference type="RefSeq" id="WP_087453678.1">
    <property type="nucleotide sequence ID" value="NZ_CP021417.2"/>
</dbReference>
<evidence type="ECO:0000256" key="4">
    <source>
        <dbReference type="ARBA" id="ARBA00023274"/>
    </source>
</evidence>